<comment type="caution">
    <text evidence="2">The sequence shown here is derived from an EMBL/GenBank/DDBJ whole genome shotgun (WGS) entry which is preliminary data.</text>
</comment>
<accession>A0A2G5VT18</accession>
<dbReference type="Proteomes" id="UP000230233">
    <property type="component" value="Chromosome I"/>
</dbReference>
<feature type="compositionally biased region" description="Low complexity" evidence="1">
    <location>
        <begin position="79"/>
        <end position="106"/>
    </location>
</feature>
<dbReference type="OrthoDB" id="5835380at2759"/>
<protein>
    <submittedName>
        <fullName evidence="2">Uncharacterized protein</fullName>
    </submittedName>
</protein>
<keyword evidence="3" id="KW-1185">Reference proteome</keyword>
<evidence type="ECO:0000256" key="1">
    <source>
        <dbReference type="SAM" id="MobiDB-lite"/>
    </source>
</evidence>
<reference evidence="3" key="1">
    <citation type="submission" date="2017-10" db="EMBL/GenBank/DDBJ databases">
        <title>Rapid genome shrinkage in a self-fertile nematode reveals novel sperm competition proteins.</title>
        <authorList>
            <person name="Yin D."/>
            <person name="Schwarz E.M."/>
            <person name="Thomas C.G."/>
            <person name="Felde R.L."/>
            <person name="Korf I.F."/>
            <person name="Cutter A.D."/>
            <person name="Schartner C.M."/>
            <person name="Ralston E.J."/>
            <person name="Meyer B.J."/>
            <person name="Haag E.S."/>
        </authorList>
    </citation>
    <scope>NUCLEOTIDE SEQUENCE [LARGE SCALE GENOMIC DNA]</scope>
    <source>
        <strain evidence="3">JU1422</strain>
    </source>
</reference>
<dbReference type="AlphaFoldDB" id="A0A2G5VT18"/>
<evidence type="ECO:0000313" key="3">
    <source>
        <dbReference type="Proteomes" id="UP000230233"/>
    </source>
</evidence>
<feature type="region of interest" description="Disordered" evidence="1">
    <location>
        <begin position="70"/>
        <end position="106"/>
    </location>
</feature>
<organism evidence="2 3">
    <name type="scientific">Caenorhabditis nigoni</name>
    <dbReference type="NCBI Taxonomy" id="1611254"/>
    <lineage>
        <taxon>Eukaryota</taxon>
        <taxon>Metazoa</taxon>
        <taxon>Ecdysozoa</taxon>
        <taxon>Nematoda</taxon>
        <taxon>Chromadorea</taxon>
        <taxon>Rhabditida</taxon>
        <taxon>Rhabditina</taxon>
        <taxon>Rhabditomorpha</taxon>
        <taxon>Rhabditoidea</taxon>
        <taxon>Rhabditidae</taxon>
        <taxon>Peloderinae</taxon>
        <taxon>Caenorhabditis</taxon>
    </lineage>
</organism>
<sequence>MENSRNFFPSKMLPDSPSPRAALALSDLQPQTGATANFSIASSSGNWSTRGVGGVSGDYIDKTGGGMFGNSRNNDRFAFGNNNSSSSSNNCFSSTSNSSGGLFSSK</sequence>
<proteinExistence type="predicted"/>
<name>A0A2G5VT18_9PELO</name>
<dbReference type="EMBL" id="PDUG01000001">
    <property type="protein sequence ID" value="PIC54918.1"/>
    <property type="molecule type" value="Genomic_DNA"/>
</dbReference>
<gene>
    <name evidence="2" type="primary">Cnig_chr_I.g409</name>
    <name evidence="2" type="ORF">B9Z55_000409</name>
</gene>
<evidence type="ECO:0000313" key="2">
    <source>
        <dbReference type="EMBL" id="PIC54918.1"/>
    </source>
</evidence>